<dbReference type="AlphaFoldDB" id="A0A9Q0E7R3"/>
<dbReference type="Proteomes" id="UP001148018">
    <property type="component" value="Unassembled WGS sequence"/>
</dbReference>
<comment type="caution">
    <text evidence="2">The sequence shown here is derived from an EMBL/GenBank/DDBJ whole genome shotgun (WGS) entry which is preliminary data.</text>
</comment>
<organism evidence="2 3">
    <name type="scientific">Muraenolepis orangiensis</name>
    <name type="common">Patagonian moray cod</name>
    <dbReference type="NCBI Taxonomy" id="630683"/>
    <lineage>
        <taxon>Eukaryota</taxon>
        <taxon>Metazoa</taxon>
        <taxon>Chordata</taxon>
        <taxon>Craniata</taxon>
        <taxon>Vertebrata</taxon>
        <taxon>Euteleostomi</taxon>
        <taxon>Actinopterygii</taxon>
        <taxon>Neopterygii</taxon>
        <taxon>Teleostei</taxon>
        <taxon>Neoteleostei</taxon>
        <taxon>Acanthomorphata</taxon>
        <taxon>Zeiogadaria</taxon>
        <taxon>Gadariae</taxon>
        <taxon>Gadiformes</taxon>
        <taxon>Muraenolepidoidei</taxon>
        <taxon>Muraenolepididae</taxon>
        <taxon>Muraenolepis</taxon>
    </lineage>
</organism>
<keyword evidence="3" id="KW-1185">Reference proteome</keyword>
<evidence type="ECO:0000256" key="1">
    <source>
        <dbReference type="SAM" id="MobiDB-lite"/>
    </source>
</evidence>
<evidence type="ECO:0000313" key="2">
    <source>
        <dbReference type="EMBL" id="KAJ3602205.1"/>
    </source>
</evidence>
<feature type="non-terminal residue" evidence="2">
    <location>
        <position position="1"/>
    </location>
</feature>
<feature type="region of interest" description="Disordered" evidence="1">
    <location>
        <begin position="1"/>
        <end position="131"/>
    </location>
</feature>
<accession>A0A9Q0E7R3</accession>
<evidence type="ECO:0000313" key="3">
    <source>
        <dbReference type="Proteomes" id="UP001148018"/>
    </source>
</evidence>
<dbReference type="EMBL" id="JANIIK010000046">
    <property type="protein sequence ID" value="KAJ3602205.1"/>
    <property type="molecule type" value="Genomic_DNA"/>
</dbReference>
<feature type="non-terminal residue" evidence="2">
    <location>
        <position position="209"/>
    </location>
</feature>
<gene>
    <name evidence="2" type="ORF">NHX12_029964</name>
</gene>
<feature type="region of interest" description="Disordered" evidence="1">
    <location>
        <begin position="180"/>
        <end position="209"/>
    </location>
</feature>
<name>A0A9Q0E7R3_9TELE</name>
<protein>
    <submittedName>
        <fullName evidence="2">Uncharacterized protein</fullName>
    </submittedName>
</protein>
<sequence>EEATRGPGGAHTRTRRSPHADQEEPTRGPGGAHTRTRRRPHADQEEPTRGPGGAHTRTRRRPHADQEEPTRGPGGAHTRTRRRPHADLEEATRGPGGAHTRTRRRPHADQEEPTRGPGGGPEMTELPASTAARIRNPRRRSLHLLAFRFRVCAPAFPPGRWASHERECRTEIALDYRKREAASRGVDPDTSSSSAAVHRGPWNLDSPAF</sequence>
<proteinExistence type="predicted"/>
<reference evidence="2" key="1">
    <citation type="submission" date="2022-07" db="EMBL/GenBank/DDBJ databases">
        <title>Chromosome-level genome of Muraenolepis orangiensis.</title>
        <authorList>
            <person name="Kim J."/>
        </authorList>
    </citation>
    <scope>NUCLEOTIDE SEQUENCE</scope>
    <source>
        <strain evidence="2">KU_S4_2022</strain>
        <tissue evidence="2">Muscle</tissue>
    </source>
</reference>